<sequence>MRLVLEDAAVTDFGLVRPPVLAGAALLRDEPLRQDTGRQKEGWASARVVLVDEEGRSPVRWGPRVEGLGIGAVSGVDDADAGPRLWTRAATEIAGSPPPDALLLGEADGVAYWAVRGGADQVAAGDDGVRWLTLFSVGAELGARDAALLAAAVALLNWHGRALFCARDGSPTRLANAGWARVCEAQHHEEYPRTDPAVICLVHDGADRMLLGRHRAWPAGRFSVLAGFVEAGESLEACVAREIGEEVGLDVTDIRYLGSQAWPFPRSLMLGFHAVADPAQPLRLDEAEISEAVWVTRDEVRQALARGDDWAVADDAPATDSPPPIRLPGRMSIARTMIDSWSAAG</sequence>
<dbReference type="NCBIfam" id="NF001299">
    <property type="entry name" value="PRK00241.1"/>
    <property type="match status" value="1"/>
</dbReference>
<dbReference type="SUPFAM" id="SSF55811">
    <property type="entry name" value="Nudix"/>
    <property type="match status" value="1"/>
</dbReference>
<dbReference type="GO" id="GO:0019677">
    <property type="term" value="P:NAD+ catabolic process"/>
    <property type="evidence" value="ECO:0007669"/>
    <property type="project" value="TreeGrafter"/>
</dbReference>
<dbReference type="PROSITE" id="PS00893">
    <property type="entry name" value="NUDIX_BOX"/>
    <property type="match status" value="1"/>
</dbReference>
<proteinExistence type="inferred from homology"/>
<evidence type="ECO:0000256" key="6">
    <source>
        <dbReference type="ARBA" id="ARBA00022801"/>
    </source>
</evidence>
<evidence type="ECO:0000256" key="1">
    <source>
        <dbReference type="ARBA" id="ARBA00001946"/>
    </source>
</evidence>
<dbReference type="GO" id="GO:0005829">
    <property type="term" value="C:cytosol"/>
    <property type="evidence" value="ECO:0007669"/>
    <property type="project" value="TreeGrafter"/>
</dbReference>
<dbReference type="CDD" id="cd03429">
    <property type="entry name" value="NUDIX_NADH_pyrophosphatase_Nudt13"/>
    <property type="match status" value="1"/>
</dbReference>
<dbReference type="GO" id="GO:0035529">
    <property type="term" value="F:NADH pyrophosphatase activity"/>
    <property type="evidence" value="ECO:0007669"/>
    <property type="project" value="TreeGrafter"/>
</dbReference>
<dbReference type="Gene3D" id="3.90.79.10">
    <property type="entry name" value="Nucleoside Triphosphate Pyrophosphohydrolase"/>
    <property type="match status" value="1"/>
</dbReference>
<dbReference type="EC" id="3.6.1.22" evidence="4"/>
<keyword evidence="6 11" id="KW-0378">Hydrolase</keyword>
<dbReference type="InterPro" id="IPR015375">
    <property type="entry name" value="NADH_PPase-like_N"/>
</dbReference>
<evidence type="ECO:0000256" key="5">
    <source>
        <dbReference type="ARBA" id="ARBA00022723"/>
    </source>
</evidence>
<comment type="similarity">
    <text evidence="3">Belongs to the Nudix hydrolase family. NudC subfamily.</text>
</comment>
<dbReference type="KEGG" id="fal:FRAAL0398"/>
<evidence type="ECO:0000313" key="12">
    <source>
        <dbReference type="Proteomes" id="UP000000657"/>
    </source>
</evidence>
<evidence type="ECO:0000313" key="11">
    <source>
        <dbReference type="EMBL" id="CAJ59073.1"/>
    </source>
</evidence>
<dbReference type="EMBL" id="CT573213">
    <property type="protein sequence ID" value="CAJ59073.1"/>
    <property type="molecule type" value="Genomic_DNA"/>
</dbReference>
<evidence type="ECO:0000256" key="9">
    <source>
        <dbReference type="ARBA" id="ARBA00023679"/>
    </source>
</evidence>
<comment type="cofactor">
    <cofactor evidence="1">
        <name>Mg(2+)</name>
        <dbReference type="ChEBI" id="CHEBI:18420"/>
    </cofactor>
</comment>
<dbReference type="GO" id="GO:0006742">
    <property type="term" value="P:NADP+ catabolic process"/>
    <property type="evidence" value="ECO:0007669"/>
    <property type="project" value="TreeGrafter"/>
</dbReference>
<dbReference type="PANTHER" id="PTHR42904">
    <property type="entry name" value="NUDIX HYDROLASE, NUDC SUBFAMILY"/>
    <property type="match status" value="1"/>
</dbReference>
<dbReference type="HOGENOM" id="CLU_037162_0_4_11"/>
<dbReference type="Pfam" id="PF00293">
    <property type="entry name" value="NUDIX"/>
    <property type="match status" value="1"/>
</dbReference>
<feature type="domain" description="Nudix hydrolase" evidence="10">
    <location>
        <begin position="192"/>
        <end position="318"/>
    </location>
</feature>
<organism evidence="11 12">
    <name type="scientific">Frankia alni (strain DSM 45986 / CECT 9034 / ACN14a)</name>
    <dbReference type="NCBI Taxonomy" id="326424"/>
    <lineage>
        <taxon>Bacteria</taxon>
        <taxon>Bacillati</taxon>
        <taxon>Actinomycetota</taxon>
        <taxon>Actinomycetes</taxon>
        <taxon>Frankiales</taxon>
        <taxon>Frankiaceae</taxon>
        <taxon>Frankia</taxon>
    </lineage>
</organism>
<evidence type="ECO:0000256" key="3">
    <source>
        <dbReference type="ARBA" id="ARBA00009595"/>
    </source>
</evidence>
<evidence type="ECO:0000256" key="2">
    <source>
        <dbReference type="ARBA" id="ARBA00001947"/>
    </source>
</evidence>
<dbReference type="InterPro" id="IPR015376">
    <property type="entry name" value="Znr_NADH_PPase"/>
</dbReference>
<comment type="cofactor">
    <cofactor evidence="2">
        <name>Zn(2+)</name>
        <dbReference type="ChEBI" id="CHEBI:29105"/>
    </cofactor>
</comment>
<dbReference type="PANTHER" id="PTHR42904:SF6">
    <property type="entry name" value="NAD-CAPPED RNA HYDROLASE NUDT12"/>
    <property type="match status" value="1"/>
</dbReference>
<evidence type="ECO:0000256" key="8">
    <source>
        <dbReference type="ARBA" id="ARBA00023027"/>
    </source>
</evidence>
<dbReference type="GO" id="GO:0046872">
    <property type="term" value="F:metal ion binding"/>
    <property type="evidence" value="ECO:0007669"/>
    <property type="project" value="UniProtKB-KW"/>
</dbReference>
<dbReference type="STRING" id="326424.FRAAL0398"/>
<keyword evidence="8" id="KW-0520">NAD</keyword>
<keyword evidence="7" id="KW-0460">Magnesium</keyword>
<keyword evidence="12" id="KW-1185">Reference proteome</keyword>
<dbReference type="Gene3D" id="3.90.79.20">
    <property type="match status" value="1"/>
</dbReference>
<evidence type="ECO:0000259" key="10">
    <source>
        <dbReference type="PROSITE" id="PS51462"/>
    </source>
</evidence>
<evidence type="ECO:0000256" key="4">
    <source>
        <dbReference type="ARBA" id="ARBA00012381"/>
    </source>
</evidence>
<protein>
    <recommendedName>
        <fullName evidence="4">NAD(+) diphosphatase</fullName>
        <ecNumber evidence="4">3.6.1.22</ecNumber>
    </recommendedName>
</protein>
<dbReference type="Proteomes" id="UP000000657">
    <property type="component" value="Chromosome"/>
</dbReference>
<dbReference type="AlphaFoldDB" id="Q0RTM5"/>
<keyword evidence="5" id="KW-0479">Metal-binding</keyword>
<dbReference type="Pfam" id="PF09297">
    <property type="entry name" value="Zn_ribbon_NUD"/>
    <property type="match status" value="1"/>
</dbReference>
<dbReference type="GO" id="GO:0110153">
    <property type="term" value="F:RNA NAD-cap (NMN-forming) hydrolase activity"/>
    <property type="evidence" value="ECO:0007669"/>
    <property type="project" value="RHEA"/>
</dbReference>
<accession>Q0RTM5</accession>
<dbReference type="InterPro" id="IPR020084">
    <property type="entry name" value="NUDIX_hydrolase_CS"/>
</dbReference>
<comment type="catalytic activity">
    <reaction evidence="9">
        <text>a 5'-end NAD(+)-phospho-ribonucleoside in mRNA + H2O = a 5'-end phospho-adenosine-phospho-ribonucleoside in mRNA + beta-nicotinamide D-ribonucleotide + 2 H(+)</text>
        <dbReference type="Rhea" id="RHEA:60876"/>
        <dbReference type="Rhea" id="RHEA-COMP:15698"/>
        <dbReference type="Rhea" id="RHEA-COMP:15719"/>
        <dbReference type="ChEBI" id="CHEBI:14649"/>
        <dbReference type="ChEBI" id="CHEBI:15377"/>
        <dbReference type="ChEBI" id="CHEBI:15378"/>
        <dbReference type="ChEBI" id="CHEBI:144029"/>
        <dbReference type="ChEBI" id="CHEBI:144051"/>
    </reaction>
    <physiologicalReaction direction="left-to-right" evidence="9">
        <dbReference type="Rhea" id="RHEA:60877"/>
    </physiologicalReaction>
</comment>
<evidence type="ECO:0000256" key="7">
    <source>
        <dbReference type="ARBA" id="ARBA00022842"/>
    </source>
</evidence>
<dbReference type="InterPro" id="IPR000086">
    <property type="entry name" value="NUDIX_hydrolase_dom"/>
</dbReference>
<reference evidence="11 12" key="1">
    <citation type="journal article" date="2007" name="Genome Res.">
        <title>Genome characteristics of facultatively symbiotic Frankia sp. strains reflect host range and host plant biogeography.</title>
        <authorList>
            <person name="Normand P."/>
            <person name="Lapierre P."/>
            <person name="Tisa L.S."/>
            <person name="Gogarten J.P."/>
            <person name="Alloisio N."/>
            <person name="Bagnarol E."/>
            <person name="Bassi C.A."/>
            <person name="Berry A.M."/>
            <person name="Bickhart D.M."/>
            <person name="Choisne N."/>
            <person name="Couloux A."/>
            <person name="Cournoyer B."/>
            <person name="Cruveiller S."/>
            <person name="Daubin V."/>
            <person name="Demange N."/>
            <person name="Francino M.P."/>
            <person name="Goltsman E."/>
            <person name="Huang Y."/>
            <person name="Kopp O.R."/>
            <person name="Labarre L."/>
            <person name="Lapidus A."/>
            <person name="Lavire C."/>
            <person name="Marechal J."/>
            <person name="Martinez M."/>
            <person name="Mastronunzio J.E."/>
            <person name="Mullin B.C."/>
            <person name="Niemann J."/>
            <person name="Pujic P."/>
            <person name="Rawnsley T."/>
            <person name="Rouy Z."/>
            <person name="Schenowitz C."/>
            <person name="Sellstedt A."/>
            <person name="Tavares F."/>
            <person name="Tomkins J.P."/>
            <person name="Vallenet D."/>
            <person name="Valverde C."/>
            <person name="Wall L.G."/>
            <person name="Wang Y."/>
            <person name="Medigue C."/>
            <person name="Benson D.R."/>
        </authorList>
    </citation>
    <scope>NUCLEOTIDE SEQUENCE [LARGE SCALE GENOMIC DNA]</scope>
    <source>
        <strain evidence="12">DSM 45986 / CECT 9034 / ACN14a</strain>
    </source>
</reference>
<dbReference type="InterPro" id="IPR015797">
    <property type="entry name" value="NUDIX_hydrolase-like_dom_sf"/>
</dbReference>
<name>Q0RTM5_FRAAA</name>
<gene>
    <name evidence="11" type="ordered locus">FRAAL0398</name>
</gene>
<dbReference type="PROSITE" id="PS51462">
    <property type="entry name" value="NUDIX"/>
    <property type="match status" value="1"/>
</dbReference>
<dbReference type="eggNOG" id="COG2816">
    <property type="taxonomic scope" value="Bacteria"/>
</dbReference>
<dbReference type="InterPro" id="IPR049734">
    <property type="entry name" value="NudC-like_C"/>
</dbReference>
<dbReference type="Pfam" id="PF09296">
    <property type="entry name" value="NUDIX-like"/>
    <property type="match status" value="1"/>
</dbReference>
<dbReference type="InterPro" id="IPR050241">
    <property type="entry name" value="NAD-cap_RNA_hydrolase_NudC"/>
</dbReference>